<reference evidence="2" key="1">
    <citation type="submission" date="2021-02" db="EMBL/GenBank/DDBJ databases">
        <title>Natrosporangium hydrolyticum gen. nov., sp. nov, a haloalkaliphilic actinobacterium from a soda solonchak soil.</title>
        <authorList>
            <person name="Sorokin D.Y."/>
            <person name="Khijniak T.V."/>
            <person name="Zakharycheva A.P."/>
            <person name="Boueva O.V."/>
            <person name="Ariskina E.V."/>
            <person name="Hahnke R.L."/>
            <person name="Bunk B."/>
            <person name="Sproer C."/>
            <person name="Schumann P."/>
            <person name="Evtushenko L.I."/>
            <person name="Kublanov I.V."/>
        </authorList>
    </citation>
    <scope>NUCLEOTIDE SEQUENCE</scope>
    <source>
        <strain evidence="2">DSM 106523</strain>
    </source>
</reference>
<dbReference type="InterPro" id="IPR011041">
    <property type="entry name" value="Quinoprot_gluc/sorb_DH_b-prop"/>
</dbReference>
<evidence type="ECO:0000313" key="3">
    <source>
        <dbReference type="Proteomes" id="UP000662857"/>
    </source>
</evidence>
<dbReference type="EMBL" id="CP070499">
    <property type="protein sequence ID" value="QSB13641.1"/>
    <property type="molecule type" value="Genomic_DNA"/>
</dbReference>
<accession>A0A895Y8H1</accession>
<dbReference type="PROSITE" id="PS51257">
    <property type="entry name" value="PROKAR_LIPOPROTEIN"/>
    <property type="match status" value="1"/>
</dbReference>
<dbReference type="Gene3D" id="2.120.10.30">
    <property type="entry name" value="TolB, C-terminal domain"/>
    <property type="match status" value="1"/>
</dbReference>
<gene>
    <name evidence="2" type="ORF">JQS43_18970</name>
</gene>
<name>A0A895Y8H1_9ACTN</name>
<dbReference type="RefSeq" id="WP_239675740.1">
    <property type="nucleotide sequence ID" value="NZ_CP070499.1"/>
</dbReference>
<dbReference type="AlphaFoldDB" id="A0A895Y8H1"/>
<evidence type="ECO:0000259" key="1">
    <source>
        <dbReference type="Pfam" id="PF07995"/>
    </source>
</evidence>
<keyword evidence="3" id="KW-1185">Reference proteome</keyword>
<protein>
    <submittedName>
        <fullName evidence="2">PQQ-dependent sugar dehydrogenase</fullName>
    </submittedName>
</protein>
<dbReference type="SUPFAM" id="SSF50952">
    <property type="entry name" value="Soluble quinoprotein glucose dehydrogenase"/>
    <property type="match status" value="1"/>
</dbReference>
<organism evidence="2 3">
    <name type="scientific">Natronosporangium hydrolyticum</name>
    <dbReference type="NCBI Taxonomy" id="2811111"/>
    <lineage>
        <taxon>Bacteria</taxon>
        <taxon>Bacillati</taxon>
        <taxon>Actinomycetota</taxon>
        <taxon>Actinomycetes</taxon>
        <taxon>Micromonosporales</taxon>
        <taxon>Micromonosporaceae</taxon>
        <taxon>Natronosporangium</taxon>
    </lineage>
</organism>
<proteinExistence type="predicted"/>
<sequence length="387" mass="40417">MKTARRAPRLARLTGAVTATVLVTGCGLGAPPEPEPGQGAPVFPTPSAAATPGEVDEVHEVVAAGLAVPWGIDFLPDGAALVTERDTGRILRVGPEPDTDGLVTEEVQTISEIDNTGEGGLLGLAVSPDYLADGLVYVYYTTADDNRIASLTLGDEPAPIVTGIPRDDTHNGGRLAFGPDGYLYAGTGDAGEPDRAQDDQDLAGAILRMTPDGEPAPGNPDDSLIYAIGVRNVQGLAWDGQEQLWATDFGADDWDELNQIEPGANYGWPQVEGVGNDPEFVDPKVVWEPAEASCSGAAITGDTLLTACLRGERLWAMTLTDSGAVWGAPEPMLIEEYGRLRTVVAAPDGSLWVTTSNRDGQAPDGPDPDDDRILRLVLAGSDGAGQV</sequence>
<dbReference type="Pfam" id="PF07995">
    <property type="entry name" value="GSDH"/>
    <property type="match status" value="1"/>
</dbReference>
<dbReference type="InterPro" id="IPR011042">
    <property type="entry name" value="6-blade_b-propeller_TolB-like"/>
</dbReference>
<feature type="domain" description="Glucose/Sorbosone dehydrogenase" evidence="1">
    <location>
        <begin position="67"/>
        <end position="361"/>
    </location>
</feature>
<dbReference type="PANTHER" id="PTHR19328:SF13">
    <property type="entry name" value="HIPL1 PROTEIN"/>
    <property type="match status" value="1"/>
</dbReference>
<evidence type="ECO:0000313" key="2">
    <source>
        <dbReference type="EMBL" id="QSB13641.1"/>
    </source>
</evidence>
<dbReference type="Proteomes" id="UP000662857">
    <property type="component" value="Chromosome"/>
</dbReference>
<dbReference type="PANTHER" id="PTHR19328">
    <property type="entry name" value="HEDGEHOG-INTERACTING PROTEIN"/>
    <property type="match status" value="1"/>
</dbReference>
<dbReference type="InterPro" id="IPR012938">
    <property type="entry name" value="Glc/Sorbosone_DH"/>
</dbReference>
<dbReference type="KEGG" id="nhy:JQS43_18970"/>